<accession>A0A517T9X2</accession>
<dbReference type="AlphaFoldDB" id="A0A517T9X2"/>
<dbReference type="KEGG" id="chya:V22_24220"/>
<feature type="transmembrane region" description="Helical" evidence="1">
    <location>
        <begin position="92"/>
        <end position="114"/>
    </location>
</feature>
<organism evidence="2 3">
    <name type="scientific">Calycomorphotria hydatis</name>
    <dbReference type="NCBI Taxonomy" id="2528027"/>
    <lineage>
        <taxon>Bacteria</taxon>
        <taxon>Pseudomonadati</taxon>
        <taxon>Planctomycetota</taxon>
        <taxon>Planctomycetia</taxon>
        <taxon>Planctomycetales</taxon>
        <taxon>Planctomycetaceae</taxon>
        <taxon>Calycomorphotria</taxon>
    </lineage>
</organism>
<sequence length="505" mass="54893">MSSLSTHDRLVIEDFVDAWIQGPPSTVEYEALEQLLDGRPEVQAYLLTQLDLHAELECVVQSQEVCNAWQTLRSHGVHPYQMERKVARRRHWIPRMLSGVGLVAALALLVFVSLPDGPHPADPKIEQPAPGVVVTVPEKGVPAVATVLRSEHSEWDELAPRADATLSAGHYRLKSGVVHFACINNTQVSVSGPAEFVLSPDRFVEVINGSFVASLGSNNTSLVRVNGLELSGESAEFGLVNDLERGVRISVLSGQLDVIKPKTESSLPRKLSLSRDDGLVLTSNGVLTQSVIGDHRQFAKLQRFGRTEQPLLANGSFEYPATPSFLTAAASGWTILAHPLANLDPMEMAAGVIRIPAKDAGLDDGLPVPSLSGRQSGYVTAKTTANGKQAYTSLHQRVGKVVSGANYELTLRVMDGSESSPLLDYQVGLWIGHAEEGPRRPLRVWQSPQPLSRTEPVPLELLYSVPQHSVHSDHDLFLLIAATPGRETGSWMLLIDDVRLTCQSD</sequence>
<proteinExistence type="predicted"/>
<dbReference type="RefSeq" id="WP_145262962.1">
    <property type="nucleotide sequence ID" value="NZ_CP036316.1"/>
</dbReference>
<keyword evidence="1" id="KW-0812">Transmembrane</keyword>
<keyword evidence="1" id="KW-0472">Membrane</keyword>
<evidence type="ECO:0008006" key="4">
    <source>
        <dbReference type="Google" id="ProtNLM"/>
    </source>
</evidence>
<dbReference type="OrthoDB" id="258532at2"/>
<evidence type="ECO:0000313" key="3">
    <source>
        <dbReference type="Proteomes" id="UP000319976"/>
    </source>
</evidence>
<reference evidence="2 3" key="1">
    <citation type="submission" date="2019-02" db="EMBL/GenBank/DDBJ databases">
        <title>Deep-cultivation of Planctomycetes and their phenomic and genomic characterization uncovers novel biology.</title>
        <authorList>
            <person name="Wiegand S."/>
            <person name="Jogler M."/>
            <person name="Boedeker C."/>
            <person name="Pinto D."/>
            <person name="Vollmers J."/>
            <person name="Rivas-Marin E."/>
            <person name="Kohn T."/>
            <person name="Peeters S.H."/>
            <person name="Heuer A."/>
            <person name="Rast P."/>
            <person name="Oberbeckmann S."/>
            <person name="Bunk B."/>
            <person name="Jeske O."/>
            <person name="Meyerdierks A."/>
            <person name="Storesund J.E."/>
            <person name="Kallscheuer N."/>
            <person name="Luecker S."/>
            <person name="Lage O.M."/>
            <person name="Pohl T."/>
            <person name="Merkel B.J."/>
            <person name="Hornburger P."/>
            <person name="Mueller R.-W."/>
            <person name="Bruemmer F."/>
            <person name="Labrenz M."/>
            <person name="Spormann A.M."/>
            <person name="Op den Camp H."/>
            <person name="Overmann J."/>
            <person name="Amann R."/>
            <person name="Jetten M.S.M."/>
            <person name="Mascher T."/>
            <person name="Medema M.H."/>
            <person name="Devos D.P."/>
            <person name="Kaster A.-K."/>
            <person name="Ovreas L."/>
            <person name="Rohde M."/>
            <person name="Galperin M.Y."/>
            <person name="Jogler C."/>
        </authorList>
    </citation>
    <scope>NUCLEOTIDE SEQUENCE [LARGE SCALE GENOMIC DNA]</scope>
    <source>
        <strain evidence="2 3">V22</strain>
    </source>
</reference>
<name>A0A517T9X2_9PLAN</name>
<dbReference type="EMBL" id="CP036316">
    <property type="protein sequence ID" value="QDT65175.1"/>
    <property type="molecule type" value="Genomic_DNA"/>
</dbReference>
<keyword evidence="1" id="KW-1133">Transmembrane helix</keyword>
<dbReference type="Proteomes" id="UP000319976">
    <property type="component" value="Chromosome"/>
</dbReference>
<evidence type="ECO:0000313" key="2">
    <source>
        <dbReference type="EMBL" id="QDT65175.1"/>
    </source>
</evidence>
<evidence type="ECO:0000256" key="1">
    <source>
        <dbReference type="SAM" id="Phobius"/>
    </source>
</evidence>
<gene>
    <name evidence="2" type="ORF">V22_24220</name>
</gene>
<protein>
    <recommendedName>
        <fullName evidence="4">FecR protein</fullName>
    </recommendedName>
</protein>
<keyword evidence="3" id="KW-1185">Reference proteome</keyword>